<gene>
    <name evidence="2" type="ORF">JZ751_013154</name>
</gene>
<comment type="caution">
    <text evidence="2">The sequence shown here is derived from an EMBL/GenBank/DDBJ whole genome shotgun (WGS) entry which is preliminary data.</text>
</comment>
<accession>A0A8T2NS64</accession>
<keyword evidence="3" id="KW-1185">Reference proteome</keyword>
<dbReference type="EMBL" id="JAFBMS010000022">
    <property type="protein sequence ID" value="KAG9343773.1"/>
    <property type="molecule type" value="Genomic_DNA"/>
</dbReference>
<feature type="compositionally biased region" description="Basic residues" evidence="1">
    <location>
        <begin position="79"/>
        <end position="93"/>
    </location>
</feature>
<feature type="non-terminal residue" evidence="2">
    <location>
        <position position="1"/>
    </location>
</feature>
<sequence length="146" mass="16247">PSPGRDAYPYSGGFCTARSPGPGHAGTHYGGEAHGQDVISASGGIRLQSNIKRLRTTTVEPRSEHAGVSASRIRSSRAVSHRRNRQTRPRRTGGCRPLAEPEKHTWRIISLDRRQGRGRYWRRRWLWRACTGGASIEPASHLPFTL</sequence>
<dbReference type="Proteomes" id="UP000824540">
    <property type="component" value="Unassembled WGS sequence"/>
</dbReference>
<organism evidence="2 3">
    <name type="scientific">Albula glossodonta</name>
    <name type="common">roundjaw bonefish</name>
    <dbReference type="NCBI Taxonomy" id="121402"/>
    <lineage>
        <taxon>Eukaryota</taxon>
        <taxon>Metazoa</taxon>
        <taxon>Chordata</taxon>
        <taxon>Craniata</taxon>
        <taxon>Vertebrata</taxon>
        <taxon>Euteleostomi</taxon>
        <taxon>Actinopterygii</taxon>
        <taxon>Neopterygii</taxon>
        <taxon>Teleostei</taxon>
        <taxon>Albuliformes</taxon>
        <taxon>Albulidae</taxon>
        <taxon>Albula</taxon>
    </lineage>
</organism>
<protein>
    <submittedName>
        <fullName evidence="2">Uncharacterized protein</fullName>
    </submittedName>
</protein>
<reference evidence="2" key="1">
    <citation type="thesis" date="2021" institute="BYU ScholarsArchive" country="Provo, UT, USA">
        <title>Applications of and Algorithms for Genome Assembly and Genomic Analyses with an Emphasis on Marine Teleosts.</title>
        <authorList>
            <person name="Pickett B.D."/>
        </authorList>
    </citation>
    <scope>NUCLEOTIDE SEQUENCE</scope>
    <source>
        <strain evidence="2">HI-2016</strain>
    </source>
</reference>
<feature type="compositionally biased region" description="Low complexity" evidence="1">
    <location>
        <begin position="68"/>
        <end position="78"/>
    </location>
</feature>
<evidence type="ECO:0000256" key="1">
    <source>
        <dbReference type="SAM" id="MobiDB-lite"/>
    </source>
</evidence>
<feature type="region of interest" description="Disordered" evidence="1">
    <location>
        <begin position="57"/>
        <end position="99"/>
    </location>
</feature>
<evidence type="ECO:0000313" key="3">
    <source>
        <dbReference type="Proteomes" id="UP000824540"/>
    </source>
</evidence>
<name>A0A8T2NS64_9TELE</name>
<proteinExistence type="predicted"/>
<dbReference type="AlphaFoldDB" id="A0A8T2NS64"/>
<evidence type="ECO:0000313" key="2">
    <source>
        <dbReference type="EMBL" id="KAG9343773.1"/>
    </source>
</evidence>